<feature type="non-terminal residue" evidence="1">
    <location>
        <position position="1"/>
    </location>
</feature>
<accession>A0A6J4J0Q3</accession>
<reference evidence="1" key="1">
    <citation type="submission" date="2020-02" db="EMBL/GenBank/DDBJ databases">
        <authorList>
            <person name="Meier V. D."/>
        </authorList>
    </citation>
    <scope>NUCLEOTIDE SEQUENCE</scope>
    <source>
        <strain evidence="1">AVDCRST_MAG93</strain>
    </source>
</reference>
<name>A0A6J4J0Q3_9CHLR</name>
<organism evidence="1">
    <name type="scientific">uncultured Chloroflexia bacterium</name>
    <dbReference type="NCBI Taxonomy" id="1672391"/>
    <lineage>
        <taxon>Bacteria</taxon>
        <taxon>Bacillati</taxon>
        <taxon>Chloroflexota</taxon>
        <taxon>Chloroflexia</taxon>
        <taxon>environmental samples</taxon>
    </lineage>
</organism>
<sequence length="44" mass="4973">CMWKNLESIVGRSEFRSELQVGYDAVILLPVLATFEGVDPLDFN</sequence>
<dbReference type="EMBL" id="CADCTR010000797">
    <property type="protein sequence ID" value="CAA9264623.1"/>
    <property type="molecule type" value="Genomic_DNA"/>
</dbReference>
<dbReference type="AlphaFoldDB" id="A0A6J4J0Q3"/>
<proteinExistence type="predicted"/>
<evidence type="ECO:0000313" key="1">
    <source>
        <dbReference type="EMBL" id="CAA9264623.1"/>
    </source>
</evidence>
<gene>
    <name evidence="1" type="ORF">AVDCRST_MAG93-2343</name>
</gene>
<protein>
    <submittedName>
        <fullName evidence="1">Uncharacterized protein</fullName>
    </submittedName>
</protein>